<dbReference type="RefSeq" id="WP_311615137.1">
    <property type="nucleotide sequence ID" value="NZ_JAVREV010000001.1"/>
</dbReference>
<dbReference type="CDD" id="cd00830">
    <property type="entry name" value="KAS_III"/>
    <property type="match status" value="1"/>
</dbReference>
<keyword evidence="3" id="KW-0012">Acyltransferase</keyword>
<dbReference type="InterPro" id="IPR016039">
    <property type="entry name" value="Thiolase-like"/>
</dbReference>
<dbReference type="EMBL" id="JAVREV010000001">
    <property type="protein sequence ID" value="MDT0441399.1"/>
    <property type="molecule type" value="Genomic_DNA"/>
</dbReference>
<evidence type="ECO:0000256" key="3">
    <source>
        <dbReference type="ARBA" id="ARBA00023315"/>
    </source>
</evidence>
<evidence type="ECO:0000313" key="6">
    <source>
        <dbReference type="EMBL" id="MDT0441399.1"/>
    </source>
</evidence>
<keyword evidence="7" id="KW-1185">Reference proteome</keyword>
<dbReference type="InterPro" id="IPR013747">
    <property type="entry name" value="ACP_syn_III_C"/>
</dbReference>
<evidence type="ECO:0000256" key="2">
    <source>
        <dbReference type="ARBA" id="ARBA00022679"/>
    </source>
</evidence>
<dbReference type="Pfam" id="PF08545">
    <property type="entry name" value="ACP_syn_III"/>
    <property type="match status" value="1"/>
</dbReference>
<proteinExistence type="predicted"/>
<organism evidence="6 7">
    <name type="scientific">Streptomyces johnsoniae</name>
    <dbReference type="NCBI Taxonomy" id="3075532"/>
    <lineage>
        <taxon>Bacteria</taxon>
        <taxon>Bacillati</taxon>
        <taxon>Actinomycetota</taxon>
        <taxon>Actinomycetes</taxon>
        <taxon>Kitasatosporales</taxon>
        <taxon>Streptomycetaceae</taxon>
        <taxon>Streptomyces</taxon>
    </lineage>
</organism>
<evidence type="ECO:0000259" key="5">
    <source>
        <dbReference type="Pfam" id="PF08545"/>
    </source>
</evidence>
<keyword evidence="2" id="KW-0808">Transferase</keyword>
<dbReference type="InterPro" id="IPR013751">
    <property type="entry name" value="ACP_syn_III_N"/>
</dbReference>
<evidence type="ECO:0000313" key="7">
    <source>
        <dbReference type="Proteomes" id="UP001183615"/>
    </source>
</evidence>
<name>A0ABU2RXB9_9ACTN</name>
<keyword evidence="1" id="KW-0963">Cytoplasm</keyword>
<dbReference type="SUPFAM" id="SSF53901">
    <property type="entry name" value="Thiolase-like"/>
    <property type="match status" value="1"/>
</dbReference>
<dbReference type="Pfam" id="PF08541">
    <property type="entry name" value="ACP_syn_III_C"/>
    <property type="match status" value="1"/>
</dbReference>
<evidence type="ECO:0000259" key="4">
    <source>
        <dbReference type="Pfam" id="PF08541"/>
    </source>
</evidence>
<sequence>MAKGTIGILGTGSYLPKDEVTNEEVAARVGVETEWIERKTQIAGRRYAAPTEATSDLAAAAAEDLLKRSPVAAEDLDFLIVSTSTGDSPQPPTAYLVQDLIGAVNAACFDINVVCSGFIYGLALAHSLVAERPGARALVIAADVYSRCLDFSDRRTAVLLGDGAGAALVGQVPDGLGFAGFELGSRGDARRLIRVEAGGSRLPASEATLARGEHFFRMDGRGVRDFVMENFPPAVQRLSLRTGIGLDEVRHFVPHQPNGVLLSQLVEKAGLGHATTHRTLERYGNTGSASVALTLDHAHREGALHPGDLLLLGSFGGGMSLGATFLRWSAAAAV</sequence>
<feature type="domain" description="Beta-ketoacyl-[acyl-carrier-protein] synthase III C-terminal" evidence="4">
    <location>
        <begin position="242"/>
        <end position="328"/>
    </location>
</feature>
<dbReference type="NCBIfam" id="NF006829">
    <property type="entry name" value="PRK09352.1"/>
    <property type="match status" value="1"/>
</dbReference>
<dbReference type="Gene3D" id="3.40.47.10">
    <property type="match status" value="1"/>
</dbReference>
<feature type="domain" description="Beta-ketoacyl-[acyl-carrier-protein] synthase III N-terminal" evidence="5">
    <location>
        <begin position="109"/>
        <end position="187"/>
    </location>
</feature>
<accession>A0ABU2RXB9</accession>
<dbReference type="PANTHER" id="PTHR34069">
    <property type="entry name" value="3-OXOACYL-[ACYL-CARRIER-PROTEIN] SYNTHASE 3"/>
    <property type="match status" value="1"/>
</dbReference>
<dbReference type="PANTHER" id="PTHR34069:SF2">
    <property type="entry name" value="BETA-KETOACYL-[ACYL-CARRIER-PROTEIN] SYNTHASE III"/>
    <property type="match status" value="1"/>
</dbReference>
<protein>
    <submittedName>
        <fullName evidence="6">Ketoacyl-ACP synthase III</fullName>
    </submittedName>
</protein>
<evidence type="ECO:0000256" key="1">
    <source>
        <dbReference type="ARBA" id="ARBA00022490"/>
    </source>
</evidence>
<reference evidence="7" key="1">
    <citation type="submission" date="2023-07" db="EMBL/GenBank/DDBJ databases">
        <title>30 novel species of actinomycetes from the DSMZ collection.</title>
        <authorList>
            <person name="Nouioui I."/>
        </authorList>
    </citation>
    <scope>NUCLEOTIDE SEQUENCE [LARGE SCALE GENOMIC DNA]</scope>
    <source>
        <strain evidence="7">DSM 41886</strain>
    </source>
</reference>
<gene>
    <name evidence="6" type="ORF">RM779_02120</name>
</gene>
<comment type="caution">
    <text evidence="6">The sequence shown here is derived from an EMBL/GenBank/DDBJ whole genome shotgun (WGS) entry which is preliminary data.</text>
</comment>
<dbReference type="Proteomes" id="UP001183615">
    <property type="component" value="Unassembled WGS sequence"/>
</dbReference>